<evidence type="ECO:0000313" key="2">
    <source>
        <dbReference type="Proteomes" id="UP001056120"/>
    </source>
</evidence>
<evidence type="ECO:0000313" key="1">
    <source>
        <dbReference type="EMBL" id="KAI3820184.1"/>
    </source>
</evidence>
<gene>
    <name evidence="1" type="ORF">L1987_14042</name>
</gene>
<comment type="caution">
    <text evidence="1">The sequence shown here is derived from an EMBL/GenBank/DDBJ whole genome shotgun (WGS) entry which is preliminary data.</text>
</comment>
<reference evidence="2" key="1">
    <citation type="journal article" date="2022" name="Mol. Ecol. Resour.">
        <title>The genomes of chicory, endive, great burdock and yacon provide insights into Asteraceae palaeo-polyploidization history and plant inulin production.</title>
        <authorList>
            <person name="Fan W."/>
            <person name="Wang S."/>
            <person name="Wang H."/>
            <person name="Wang A."/>
            <person name="Jiang F."/>
            <person name="Liu H."/>
            <person name="Zhao H."/>
            <person name="Xu D."/>
            <person name="Zhang Y."/>
        </authorList>
    </citation>
    <scope>NUCLEOTIDE SEQUENCE [LARGE SCALE GENOMIC DNA]</scope>
    <source>
        <strain evidence="2">cv. Yunnan</strain>
    </source>
</reference>
<name>A0ACB9JIL9_9ASTR</name>
<organism evidence="1 2">
    <name type="scientific">Smallanthus sonchifolius</name>
    <dbReference type="NCBI Taxonomy" id="185202"/>
    <lineage>
        <taxon>Eukaryota</taxon>
        <taxon>Viridiplantae</taxon>
        <taxon>Streptophyta</taxon>
        <taxon>Embryophyta</taxon>
        <taxon>Tracheophyta</taxon>
        <taxon>Spermatophyta</taxon>
        <taxon>Magnoliopsida</taxon>
        <taxon>eudicotyledons</taxon>
        <taxon>Gunneridae</taxon>
        <taxon>Pentapetalae</taxon>
        <taxon>asterids</taxon>
        <taxon>campanulids</taxon>
        <taxon>Asterales</taxon>
        <taxon>Asteraceae</taxon>
        <taxon>Asteroideae</taxon>
        <taxon>Heliantheae alliance</taxon>
        <taxon>Millerieae</taxon>
        <taxon>Smallanthus</taxon>
    </lineage>
</organism>
<keyword evidence="2" id="KW-1185">Reference proteome</keyword>
<protein>
    <submittedName>
        <fullName evidence="1">Uncharacterized protein</fullName>
    </submittedName>
</protein>
<dbReference type="EMBL" id="CM042021">
    <property type="protein sequence ID" value="KAI3820184.1"/>
    <property type="molecule type" value="Genomic_DNA"/>
</dbReference>
<dbReference type="Proteomes" id="UP001056120">
    <property type="component" value="Linkage Group LG04"/>
</dbReference>
<accession>A0ACB9JIL9</accession>
<proteinExistence type="predicted"/>
<sequence>MESDPNAPLLTSKGTTLFRPGTDDIPPITGVKELFTQFGIESKKLWYLAGPAIFTSVCRYSLGAVTQTFAGHVGTLDLAAFSVENSVIAGFSLGIMQSWQADSTTGSCLNKRSHGVRFPLELIPVSFPRLNQSWRDSVHVVSKLRDSATSTRLNLSGVTESACYLSIVLPKNLMIHKTCKSRLNQQLFYLCNNPQLGMGSALETLCGQAYGAGHVDMLGVYMQRSWVILLVTALLMMNLYIFATPLLLLIGQTEEIARAAGKMALWMIPQLFAYALNYPIAKFLQAQSKIMVMAYIAGTALVLHTVFSWLFMLKLVWGLGGGAVVLNLSWWFIVVSQLIYIFSGTCGRAWSGFSWGAFTNLWSFVKLSFASAIMLCLETWYFMALVLFAGYLKNAQVAVDALSICTNIVGWAVMIAIGFNIAISVRVSNELGAGHPRAAKFAIGVVVVSSFTFGTMLAILLVIFRHQYPAIFADSLEVQQAVYALTPLLAACLVINNVQPALSGYMDRHVDGNCASLADKRIKEWSGQTNVVEVK</sequence>
<reference evidence="1 2" key="2">
    <citation type="journal article" date="2022" name="Mol. Ecol. Resour.">
        <title>The genomes of chicory, endive, great burdock and yacon provide insights into Asteraceae paleo-polyploidization history and plant inulin production.</title>
        <authorList>
            <person name="Fan W."/>
            <person name="Wang S."/>
            <person name="Wang H."/>
            <person name="Wang A."/>
            <person name="Jiang F."/>
            <person name="Liu H."/>
            <person name="Zhao H."/>
            <person name="Xu D."/>
            <person name="Zhang Y."/>
        </authorList>
    </citation>
    <scope>NUCLEOTIDE SEQUENCE [LARGE SCALE GENOMIC DNA]</scope>
    <source>
        <strain evidence="2">cv. Yunnan</strain>
        <tissue evidence="1">Leaves</tissue>
    </source>
</reference>